<accession>A0A942E0U7</accession>
<evidence type="ECO:0000256" key="2">
    <source>
        <dbReference type="ARBA" id="ARBA00023180"/>
    </source>
</evidence>
<gene>
    <name evidence="4" type="ORF">KEU06_09930</name>
</gene>
<dbReference type="Proteomes" id="UP000680348">
    <property type="component" value="Unassembled WGS sequence"/>
</dbReference>
<keyword evidence="1" id="KW-0808">Transferase</keyword>
<dbReference type="EMBL" id="JAGWCR010000004">
    <property type="protein sequence ID" value="MBS3648926.1"/>
    <property type="molecule type" value="Genomic_DNA"/>
</dbReference>
<dbReference type="InterPro" id="IPR000863">
    <property type="entry name" value="Sulfotransferase_dom"/>
</dbReference>
<evidence type="ECO:0000313" key="5">
    <source>
        <dbReference type="Proteomes" id="UP000680348"/>
    </source>
</evidence>
<evidence type="ECO:0000256" key="1">
    <source>
        <dbReference type="ARBA" id="ARBA00022679"/>
    </source>
</evidence>
<dbReference type="Pfam" id="PF00685">
    <property type="entry name" value="Sulfotransfer_1"/>
    <property type="match status" value="1"/>
</dbReference>
<evidence type="ECO:0000313" key="4">
    <source>
        <dbReference type="EMBL" id="MBS3648926.1"/>
    </source>
</evidence>
<feature type="domain" description="Sulfotransferase" evidence="3">
    <location>
        <begin position="6"/>
        <end position="180"/>
    </location>
</feature>
<dbReference type="RefSeq" id="WP_188254484.1">
    <property type="nucleotide sequence ID" value="NZ_JABVCF010000004.1"/>
</dbReference>
<reference evidence="4" key="1">
    <citation type="submission" date="2021-04" db="EMBL/GenBank/DDBJ databases">
        <title>Pseudaminobacter soli sp. nov., isolated from paddy soil contaminated by heavy metals.</title>
        <authorList>
            <person name="Zhang K."/>
        </authorList>
    </citation>
    <scope>NUCLEOTIDE SEQUENCE</scope>
    <source>
        <strain evidence="4">19-2017</strain>
    </source>
</reference>
<dbReference type="SUPFAM" id="SSF52540">
    <property type="entry name" value="P-loop containing nucleoside triphosphate hydrolases"/>
    <property type="match status" value="1"/>
</dbReference>
<dbReference type="Gene3D" id="3.40.50.300">
    <property type="entry name" value="P-loop containing nucleotide triphosphate hydrolases"/>
    <property type="match status" value="1"/>
</dbReference>
<protein>
    <submittedName>
        <fullName evidence="4">Sulfotransferase</fullName>
    </submittedName>
</protein>
<organism evidence="4 5">
    <name type="scientific">Pseudaminobacter soli</name>
    <name type="common">ex Zhang et al. 2022</name>
    <dbReference type="NCBI Taxonomy" id="2831468"/>
    <lineage>
        <taxon>Bacteria</taxon>
        <taxon>Pseudomonadati</taxon>
        <taxon>Pseudomonadota</taxon>
        <taxon>Alphaproteobacteria</taxon>
        <taxon>Hyphomicrobiales</taxon>
        <taxon>Phyllobacteriaceae</taxon>
        <taxon>Pseudaminobacter</taxon>
    </lineage>
</organism>
<dbReference type="InterPro" id="IPR027417">
    <property type="entry name" value="P-loop_NTPase"/>
</dbReference>
<sequence length="268" mass="30817">MKPKVDFFVIGPARCGTTSLYAAMRRHPQVYAPPKKEPRFFDQNWDKGWGWYADNYKQAPSGRLTGDFSPTYASSYKRSTALRIARAYPDAKIIQLIRNPIDCAISNWRMAAENRGMEIPFLQALTEWRVVLDRALFFGQITNFRAHFPDAQIKSVAFVERGNDPTMLREVQSFLGLEIVNMPVPKASRSDSRRNRPKKPIVSHSDRKTFIEMVAEDANKILEYAGLPKDFWALTVDYKGWDSGLVRRTQARLAIHPYLSRLLTLTTR</sequence>
<dbReference type="AlphaFoldDB" id="A0A942E0U7"/>
<dbReference type="PANTHER" id="PTHR10605:SF56">
    <property type="entry name" value="BIFUNCTIONAL HEPARAN SULFATE N-DEACETYLASE_N-SULFOTRANSFERASE"/>
    <property type="match status" value="1"/>
</dbReference>
<evidence type="ECO:0000259" key="3">
    <source>
        <dbReference type="Pfam" id="PF00685"/>
    </source>
</evidence>
<dbReference type="PANTHER" id="PTHR10605">
    <property type="entry name" value="HEPARAN SULFATE SULFOTRANSFERASE"/>
    <property type="match status" value="1"/>
</dbReference>
<name>A0A942E0U7_9HYPH</name>
<dbReference type="GO" id="GO:0008146">
    <property type="term" value="F:sulfotransferase activity"/>
    <property type="evidence" value="ECO:0007669"/>
    <property type="project" value="InterPro"/>
</dbReference>
<dbReference type="InterPro" id="IPR037359">
    <property type="entry name" value="NST/OST"/>
</dbReference>
<comment type="caution">
    <text evidence="4">The sequence shown here is derived from an EMBL/GenBank/DDBJ whole genome shotgun (WGS) entry which is preliminary data.</text>
</comment>
<keyword evidence="2" id="KW-0325">Glycoprotein</keyword>
<proteinExistence type="predicted"/>
<keyword evidence="5" id="KW-1185">Reference proteome</keyword>